<evidence type="ECO:0000313" key="4">
    <source>
        <dbReference type="Proteomes" id="UP000308038"/>
    </source>
</evidence>
<evidence type="ECO:0000256" key="1">
    <source>
        <dbReference type="SAM" id="SignalP"/>
    </source>
</evidence>
<dbReference type="Gene3D" id="3.40.630.10">
    <property type="entry name" value="Zn peptidases"/>
    <property type="match status" value="1"/>
</dbReference>
<evidence type="ECO:0000313" key="3">
    <source>
        <dbReference type="EMBL" id="THG41095.1"/>
    </source>
</evidence>
<accession>A0ABY2QMH3</accession>
<dbReference type="InterPro" id="IPR046450">
    <property type="entry name" value="PA_dom_sf"/>
</dbReference>
<dbReference type="CDD" id="cd04820">
    <property type="entry name" value="PA_M28_1_1"/>
    <property type="match status" value="1"/>
</dbReference>
<keyword evidence="1" id="KW-0732">Signal</keyword>
<protein>
    <submittedName>
        <fullName evidence="3">M28 family peptidase</fullName>
    </submittedName>
</protein>
<proteinExistence type="predicted"/>
<dbReference type="Gene3D" id="3.50.30.30">
    <property type="match status" value="1"/>
</dbReference>
<feature type="chain" id="PRO_5047075262" evidence="1">
    <location>
        <begin position="20"/>
        <end position="555"/>
    </location>
</feature>
<dbReference type="RefSeq" id="WP_136451040.1">
    <property type="nucleotide sequence ID" value="NZ_SSTI01000003.1"/>
</dbReference>
<feature type="domain" description="Peptidase M28" evidence="2">
    <location>
        <begin position="312"/>
        <end position="522"/>
    </location>
</feature>
<evidence type="ECO:0000259" key="2">
    <source>
        <dbReference type="Pfam" id="PF04389"/>
    </source>
</evidence>
<reference evidence="3 4" key="1">
    <citation type="submission" date="2019-04" db="EMBL/GenBank/DDBJ databases">
        <title>Microbes associate with the intestines of laboratory mice.</title>
        <authorList>
            <person name="Navarre W."/>
            <person name="Wong E."/>
            <person name="Huang K.C."/>
            <person name="Tropini C."/>
            <person name="Ng K."/>
            <person name="Yu B."/>
        </authorList>
    </citation>
    <scope>NUCLEOTIDE SEQUENCE [LARGE SCALE GENOMIC DNA]</scope>
    <source>
        <strain evidence="3 4">NM83_B4-11</strain>
    </source>
</reference>
<dbReference type="EMBL" id="SSTI01000003">
    <property type="protein sequence ID" value="THG41095.1"/>
    <property type="molecule type" value="Genomic_DNA"/>
</dbReference>
<comment type="caution">
    <text evidence="3">The sequence shown here is derived from an EMBL/GenBank/DDBJ whole genome shotgun (WGS) entry which is preliminary data.</text>
</comment>
<gene>
    <name evidence="3" type="ORF">E5988_05850</name>
</gene>
<dbReference type="SUPFAM" id="SSF53187">
    <property type="entry name" value="Zn-dependent exopeptidases"/>
    <property type="match status" value="1"/>
</dbReference>
<dbReference type="Proteomes" id="UP000308038">
    <property type="component" value="Unassembled WGS sequence"/>
</dbReference>
<dbReference type="InterPro" id="IPR045175">
    <property type="entry name" value="M28_fam"/>
</dbReference>
<dbReference type="InterPro" id="IPR007484">
    <property type="entry name" value="Peptidase_M28"/>
</dbReference>
<keyword evidence="4" id="KW-1185">Reference proteome</keyword>
<sequence>MRRFAIALCFATLPVAAIAQQAAPAAPATPAKAQTAAATTPLSPEAAAIKSHVMFLASDAMRGREAGSPEYDIAAEYVASQFFAAGLKPGAAKGGYLQEVPLVAYKPEGEGKLGITRGGTTLPLTYGTDYVPSANPRAKETNLSAPVVFVGYGIVAQQYGRDDYRGVDVKGKIVAFVSGSPSKMTGEERAWLGSPTTKARFAAERGAVGTITLVTPRSDKQRPFAKMVEGIGHTRMTWANPDGTGHVEEGGIPTLATLSLTGAEKLFAGARTSWAKVAKESDKADARFTPEALPATLSATTKTSFAPARSSNVVGVLPGSDPALAKEVVVLSAHLDHVGVSGKADDKIHNGALDNAIGIASLIEEAKRFQKEGAPKRTVLFLAVTAEEKGLIGSDYFANHPTVPASSIIANVNLDMPILTYKFEDMVAFGGDRSTLGPIISRAVAGAGVSLSPDPMPDEGIFVRSDHFRFVQKGVPSVFLWPGQKGPGKAAVEHFMSTNYHKPSDDLSQPIEWEQGVRFVDVNYRIARDIADAPTRPVWNKGDYFGTLFKGPMAP</sequence>
<dbReference type="Pfam" id="PF04389">
    <property type="entry name" value="Peptidase_M28"/>
    <property type="match status" value="1"/>
</dbReference>
<feature type="signal peptide" evidence="1">
    <location>
        <begin position="1"/>
        <end position="19"/>
    </location>
</feature>
<dbReference type="SUPFAM" id="SSF52025">
    <property type="entry name" value="PA domain"/>
    <property type="match status" value="1"/>
</dbReference>
<name>A0ABY2QMH3_9SPHN</name>
<dbReference type="PANTHER" id="PTHR12147">
    <property type="entry name" value="METALLOPEPTIDASE M28 FAMILY MEMBER"/>
    <property type="match status" value="1"/>
</dbReference>
<organism evidence="3 4">
    <name type="scientific">Sphingomonas olei</name>
    <dbReference type="NCBI Taxonomy" id="1886787"/>
    <lineage>
        <taxon>Bacteria</taxon>
        <taxon>Pseudomonadati</taxon>
        <taxon>Pseudomonadota</taxon>
        <taxon>Alphaproteobacteria</taxon>
        <taxon>Sphingomonadales</taxon>
        <taxon>Sphingomonadaceae</taxon>
        <taxon>Sphingomonas</taxon>
    </lineage>
</organism>
<dbReference type="PANTHER" id="PTHR12147:SF26">
    <property type="entry name" value="PEPTIDASE M28 DOMAIN-CONTAINING PROTEIN"/>
    <property type="match status" value="1"/>
</dbReference>